<dbReference type="AlphaFoldDB" id="A0A3B0NB42"/>
<dbReference type="GO" id="GO:0006511">
    <property type="term" value="P:ubiquitin-dependent protein catabolic process"/>
    <property type="evidence" value="ECO:0007669"/>
    <property type="project" value="TreeGrafter"/>
</dbReference>
<sequence>MYDNEIIKIEEGVKALMSVEDAIWVSNIFNHMFWYKINKKRVTEFPFRVSSFYPHSIICNCNIEVKSPSHYTYNTTNTISGTSLNSANSVKTENNVISETCMEIGMLARKFNERFYRLSGANSLLWIIPEAEKSVLHFVGTENKSNSSQPSGLVSHILDYIPHTISFKNRLLVFYNYINKDKAQCRNPMIDLIGSSVYIIRRQFIVEDGISTLGHLNNHQLKQVFRVLFVDENGIEEQGVDGGGLFKEFLITLCTLIFDPTYGIFEEVPEERSYYPCPNSGIIHENHLELFCFIGKIVGKALYEQILIEPVLSRLLLNLILKRRNTLDDLKLFDSALYRNITMLRGMSESEIEDLGLTFTCTTQCFGSSIQENLIPNGHNTRVTKQNVESFIHQFSNFKCNRMIESQCSAFLQGLSSIIPLEWLQMFSPSELELLISGSSEVIDISDLRKNTIYAGGFDETSATIQWLWEILDEYDNSERSSFLWFVTCCKRSPLMGFKQLQPPFCVHKEPDPNRLPSVSTCLNLLKLPECISKEALRSKIVDAMSLSKGFGLH</sequence>
<evidence type="ECO:0000256" key="6">
    <source>
        <dbReference type="PROSITE-ProRule" id="PRU00104"/>
    </source>
</evidence>
<evidence type="ECO:0000313" key="9">
    <source>
        <dbReference type="EMBL" id="SVP92346.1"/>
    </source>
</evidence>
<gene>
    <name evidence="8" type="ORF">TAT_000213900</name>
    <name evidence="9" type="ORF">TAV_000213900</name>
</gene>
<dbReference type="InterPro" id="IPR035983">
    <property type="entry name" value="Hect_E3_ubiquitin_ligase"/>
</dbReference>
<dbReference type="PROSITE" id="PS50237">
    <property type="entry name" value="HECT"/>
    <property type="match status" value="1"/>
</dbReference>
<protein>
    <recommendedName>
        <fullName evidence="3">HECT-type E3 ubiquitin transferase</fullName>
        <ecNumber evidence="3">2.3.2.26</ecNumber>
    </recommendedName>
</protein>
<keyword evidence="5 6" id="KW-0833">Ubl conjugation pathway</keyword>
<dbReference type="PANTHER" id="PTHR45700:SF2">
    <property type="entry name" value="UBIQUITIN-PROTEIN LIGASE E3C"/>
    <property type="match status" value="1"/>
</dbReference>
<evidence type="ECO:0000256" key="3">
    <source>
        <dbReference type="ARBA" id="ARBA00012485"/>
    </source>
</evidence>
<evidence type="ECO:0000256" key="1">
    <source>
        <dbReference type="ARBA" id="ARBA00000885"/>
    </source>
</evidence>
<dbReference type="Gene3D" id="3.30.2160.10">
    <property type="entry name" value="Hect, E3 ligase catalytic domain"/>
    <property type="match status" value="1"/>
</dbReference>
<keyword evidence="4 9" id="KW-0808">Transferase</keyword>
<name>A0A3B0NB42_THEAN</name>
<proteinExistence type="predicted"/>
<dbReference type="InterPro" id="IPR000569">
    <property type="entry name" value="HECT_dom"/>
</dbReference>
<dbReference type="SUPFAM" id="SSF56204">
    <property type="entry name" value="Hect, E3 ligase catalytic domain"/>
    <property type="match status" value="1"/>
</dbReference>
<feature type="active site" description="Glycyl thioester intermediate" evidence="6">
    <location>
        <position position="522"/>
    </location>
</feature>
<reference evidence="9" key="1">
    <citation type="submission" date="2018-07" db="EMBL/GenBank/DDBJ databases">
        <authorList>
            <person name="Quirk P.G."/>
            <person name="Krulwich T.A."/>
        </authorList>
    </citation>
    <scope>NUCLEOTIDE SEQUENCE</scope>
    <source>
        <strain evidence="9">Anand</strain>
    </source>
</reference>
<dbReference type="Gene3D" id="3.90.1750.10">
    <property type="entry name" value="Hect, E3 ligase catalytic domains"/>
    <property type="match status" value="1"/>
</dbReference>
<dbReference type="FunFam" id="3.30.2410.10:FF:000003">
    <property type="entry name" value="probable E3 ubiquitin-protein ligase HERC4 isoform X1"/>
    <property type="match status" value="1"/>
</dbReference>
<evidence type="ECO:0000313" key="8">
    <source>
        <dbReference type="EMBL" id="SVP92182.1"/>
    </source>
</evidence>
<dbReference type="EC" id="2.3.2.26" evidence="3"/>
<dbReference type="GO" id="GO:0061630">
    <property type="term" value="F:ubiquitin protein ligase activity"/>
    <property type="evidence" value="ECO:0007669"/>
    <property type="project" value="UniProtKB-EC"/>
</dbReference>
<dbReference type="FunFam" id="3.90.1750.10:FF:000026">
    <property type="entry name" value="E3 ubiquitin-protein ligase HACE1"/>
    <property type="match status" value="1"/>
</dbReference>
<dbReference type="GO" id="GO:0000209">
    <property type="term" value="P:protein polyubiquitination"/>
    <property type="evidence" value="ECO:0007669"/>
    <property type="project" value="InterPro"/>
</dbReference>
<dbReference type="FunFam" id="3.30.2160.10:FF:000002">
    <property type="entry name" value="Putative Ubiquitin-protein ligase E3C"/>
    <property type="match status" value="1"/>
</dbReference>
<organism evidence="9">
    <name type="scientific">Theileria annulata</name>
    <dbReference type="NCBI Taxonomy" id="5874"/>
    <lineage>
        <taxon>Eukaryota</taxon>
        <taxon>Sar</taxon>
        <taxon>Alveolata</taxon>
        <taxon>Apicomplexa</taxon>
        <taxon>Aconoidasida</taxon>
        <taxon>Piroplasmida</taxon>
        <taxon>Theileriidae</taxon>
        <taxon>Theileria</taxon>
    </lineage>
</organism>
<comment type="catalytic activity">
    <reaction evidence="1">
        <text>S-ubiquitinyl-[E2 ubiquitin-conjugating enzyme]-L-cysteine + [acceptor protein]-L-lysine = [E2 ubiquitin-conjugating enzyme]-L-cysteine + N(6)-ubiquitinyl-[acceptor protein]-L-lysine.</text>
        <dbReference type="EC" id="2.3.2.26"/>
    </reaction>
</comment>
<evidence type="ECO:0000256" key="4">
    <source>
        <dbReference type="ARBA" id="ARBA00022679"/>
    </source>
</evidence>
<dbReference type="EMBL" id="UIVS01000002">
    <property type="protein sequence ID" value="SVP92346.1"/>
    <property type="molecule type" value="Genomic_DNA"/>
</dbReference>
<dbReference type="VEuPathDB" id="PiroplasmaDB:TA11815"/>
<dbReference type="EMBL" id="UIVT01000002">
    <property type="protein sequence ID" value="SVP92182.1"/>
    <property type="molecule type" value="Genomic_DNA"/>
</dbReference>
<evidence type="ECO:0000256" key="2">
    <source>
        <dbReference type="ARBA" id="ARBA00004906"/>
    </source>
</evidence>
<dbReference type="Pfam" id="PF00632">
    <property type="entry name" value="HECT"/>
    <property type="match status" value="1"/>
</dbReference>
<dbReference type="InterPro" id="IPR044611">
    <property type="entry name" value="E3A/B/C-like"/>
</dbReference>
<dbReference type="CDD" id="cd00078">
    <property type="entry name" value="HECTc"/>
    <property type="match status" value="1"/>
</dbReference>
<evidence type="ECO:0000256" key="5">
    <source>
        <dbReference type="ARBA" id="ARBA00022786"/>
    </source>
</evidence>
<evidence type="ECO:0000259" key="7">
    <source>
        <dbReference type="PROSITE" id="PS50237"/>
    </source>
</evidence>
<dbReference type="Gene3D" id="3.30.2410.10">
    <property type="entry name" value="Hect, E3 ligase catalytic domain"/>
    <property type="match status" value="1"/>
</dbReference>
<accession>A0A3B0NB42</accession>
<feature type="domain" description="HECT" evidence="7">
    <location>
        <begin position="217"/>
        <end position="554"/>
    </location>
</feature>
<dbReference type="SMART" id="SM00119">
    <property type="entry name" value="HECTc"/>
    <property type="match status" value="1"/>
</dbReference>
<comment type="pathway">
    <text evidence="2">Protein modification; protein ubiquitination.</text>
</comment>
<dbReference type="PANTHER" id="PTHR45700">
    <property type="entry name" value="UBIQUITIN-PROTEIN LIGASE E3C"/>
    <property type="match status" value="1"/>
</dbReference>